<comment type="caution">
    <text evidence="2">The sequence shown here is derived from an EMBL/GenBank/DDBJ whole genome shotgun (WGS) entry which is preliminary data.</text>
</comment>
<sequence>MKYEKSNKEIITKIFSELSNGNDEPLLDAMSEDMQWNWMGSGQWSKSFVGKKEVLNDLWKNVRTTIKQPYKVLVHRIIADGENVVVEMTGQNETTTDQEYKNNYCWICRLKDGKIFEINVYMDTELVTKAFSK</sequence>
<dbReference type="PANTHER" id="PTHR41252">
    <property type="entry name" value="BLR2505 PROTEIN"/>
    <property type="match status" value="1"/>
</dbReference>
<reference evidence="2 3" key="1">
    <citation type="submission" date="2020-08" db="EMBL/GenBank/DDBJ databases">
        <title>Genomic Encyclopedia of Type Strains, Phase IV (KMG-IV): sequencing the most valuable type-strain genomes for metagenomic binning, comparative biology and taxonomic classification.</title>
        <authorList>
            <person name="Goeker M."/>
        </authorList>
    </citation>
    <scope>NUCLEOTIDE SEQUENCE [LARGE SCALE GENOMIC DNA]</scope>
    <source>
        <strain evidence="2 3">DSM 102044</strain>
    </source>
</reference>
<feature type="domain" description="SnoaL-like" evidence="1">
    <location>
        <begin position="13"/>
        <end position="117"/>
    </location>
</feature>
<evidence type="ECO:0000313" key="2">
    <source>
        <dbReference type="EMBL" id="MBB6326012.1"/>
    </source>
</evidence>
<dbReference type="Proteomes" id="UP000588604">
    <property type="component" value="Unassembled WGS sequence"/>
</dbReference>
<dbReference type="Pfam" id="PF12680">
    <property type="entry name" value="SnoaL_2"/>
    <property type="match status" value="1"/>
</dbReference>
<dbReference type="SUPFAM" id="SSF54427">
    <property type="entry name" value="NTF2-like"/>
    <property type="match status" value="1"/>
</dbReference>
<gene>
    <name evidence="2" type="ORF">FHS59_001640</name>
</gene>
<dbReference type="InterPro" id="IPR032710">
    <property type="entry name" value="NTF2-like_dom_sf"/>
</dbReference>
<proteinExistence type="predicted"/>
<protein>
    <recommendedName>
        <fullName evidence="1">SnoaL-like domain-containing protein</fullName>
    </recommendedName>
</protein>
<name>A0A841MD73_9BACT</name>
<dbReference type="PANTHER" id="PTHR41252:SF1">
    <property type="entry name" value="BLR2505 PROTEIN"/>
    <property type="match status" value="1"/>
</dbReference>
<organism evidence="2 3">
    <name type="scientific">Algoriphagus iocasae</name>
    <dbReference type="NCBI Taxonomy" id="1836499"/>
    <lineage>
        <taxon>Bacteria</taxon>
        <taxon>Pseudomonadati</taxon>
        <taxon>Bacteroidota</taxon>
        <taxon>Cytophagia</taxon>
        <taxon>Cytophagales</taxon>
        <taxon>Cyclobacteriaceae</taxon>
        <taxon>Algoriphagus</taxon>
    </lineage>
</organism>
<accession>A0A841MD73</accession>
<dbReference type="Gene3D" id="3.10.450.50">
    <property type="match status" value="1"/>
</dbReference>
<dbReference type="EMBL" id="JACIJO010000002">
    <property type="protein sequence ID" value="MBB6326012.1"/>
    <property type="molecule type" value="Genomic_DNA"/>
</dbReference>
<evidence type="ECO:0000259" key="1">
    <source>
        <dbReference type="Pfam" id="PF12680"/>
    </source>
</evidence>
<evidence type="ECO:0000313" key="3">
    <source>
        <dbReference type="Proteomes" id="UP000588604"/>
    </source>
</evidence>
<dbReference type="InterPro" id="IPR037401">
    <property type="entry name" value="SnoaL-like"/>
</dbReference>
<keyword evidence="3" id="KW-1185">Reference proteome</keyword>
<dbReference type="AlphaFoldDB" id="A0A841MD73"/>